<dbReference type="Proteomes" id="UP000217895">
    <property type="component" value="Chromosome"/>
</dbReference>
<evidence type="ECO:0000313" key="2">
    <source>
        <dbReference type="EMBL" id="BAY56489.1"/>
    </source>
</evidence>
<proteinExistence type="predicted"/>
<dbReference type="EMBL" id="AP018203">
    <property type="protein sequence ID" value="BAY56489.1"/>
    <property type="molecule type" value="Genomic_DNA"/>
</dbReference>
<accession>A0A1Z4JIC1</accession>
<reference evidence="2 3" key="1">
    <citation type="submission" date="2017-06" db="EMBL/GenBank/DDBJ databases">
        <title>Genome sequencing of cyanobaciteial culture collection at National Institute for Environmental Studies (NIES).</title>
        <authorList>
            <person name="Hirose Y."/>
            <person name="Shimura Y."/>
            <person name="Fujisawa T."/>
            <person name="Nakamura Y."/>
            <person name="Kawachi M."/>
        </authorList>
    </citation>
    <scope>NUCLEOTIDE SEQUENCE [LARGE SCALE GENOMIC DNA]</scope>
    <source>
        <strain evidence="2 3">NIES-2135</strain>
    </source>
</reference>
<dbReference type="InterPro" id="IPR040744">
    <property type="entry name" value="Npun_R1517"/>
</dbReference>
<sequence length="91" mass="10396">MNYDPLECKVTAPAEVGVYECEVRLKFRLIEEKGALSNPEQLLEFLLDAYSCGADEYLEPLDVDVKATEISELAASPQMRRRLMRLRNSKD</sequence>
<organism evidence="2 3">
    <name type="scientific">Leptolyngbya boryana NIES-2135</name>
    <dbReference type="NCBI Taxonomy" id="1973484"/>
    <lineage>
        <taxon>Bacteria</taxon>
        <taxon>Bacillati</taxon>
        <taxon>Cyanobacteriota</taxon>
        <taxon>Cyanophyceae</taxon>
        <taxon>Leptolyngbyales</taxon>
        <taxon>Leptolyngbyaceae</taxon>
        <taxon>Leptolyngbya group</taxon>
        <taxon>Leptolyngbya</taxon>
    </lineage>
</organism>
<keyword evidence="3" id="KW-1185">Reference proteome</keyword>
<feature type="domain" description="Npun R1517" evidence="1">
    <location>
        <begin position="15"/>
        <end position="88"/>
    </location>
</feature>
<protein>
    <recommendedName>
        <fullName evidence="1">Npun R1517 domain-containing protein</fullName>
    </recommendedName>
</protein>
<dbReference type="Pfam" id="PF18068">
    <property type="entry name" value="Npun_R1517"/>
    <property type="match status" value="1"/>
</dbReference>
<dbReference type="Gene3D" id="6.20.180.10">
    <property type="match status" value="1"/>
</dbReference>
<gene>
    <name evidence="2" type="ORF">NIES2135_33230</name>
</gene>
<evidence type="ECO:0000313" key="3">
    <source>
        <dbReference type="Proteomes" id="UP000217895"/>
    </source>
</evidence>
<evidence type="ECO:0000259" key="1">
    <source>
        <dbReference type="Pfam" id="PF18068"/>
    </source>
</evidence>
<name>A0A1Z4JIC1_LEPBY</name>
<dbReference type="AlphaFoldDB" id="A0A1Z4JIC1"/>